<keyword evidence="3" id="KW-1185">Reference proteome</keyword>
<feature type="region of interest" description="Disordered" evidence="1">
    <location>
        <begin position="590"/>
        <end position="618"/>
    </location>
</feature>
<feature type="compositionally biased region" description="Polar residues" evidence="1">
    <location>
        <begin position="379"/>
        <end position="400"/>
    </location>
</feature>
<evidence type="ECO:0000313" key="3">
    <source>
        <dbReference type="Proteomes" id="UP000830375"/>
    </source>
</evidence>
<feature type="region of interest" description="Disordered" evidence="1">
    <location>
        <begin position="413"/>
        <end position="470"/>
    </location>
</feature>
<sequence>MAELNPVSDTHALLESMLQRLRLNAQTNSSSPTHMQTCSPSGECNAGPVEDSSKSVYQFGISSNSKQQDGQASVWNKWQNPWTQQSSHFEDALTPVAKQPVRRINKHNSGFSGKPKRPPLIWGEQKHFTVERTGDVTSGVGDVQMPGLENKRQFSLEGDTGLNVVSPSLYKTESFQNPPDLLAPTLTTSAVLEKPEVKGQTWSWGAGIERNESTRFHEQSGKTTKTSRRTWGAKRWAQNVKERWRGRHRSTVTIQRDDGERQAQNEMQSNRSSLSVPIEMNDTPTALTETTDIRHEQISTALDEDGPGSLSYMSDNLFSFGTTSNLMEEIFSGTEWAQFLSVNRNKPDQSNESPNTISREEELHSKWTGDKDDLHLGLTQPSLPESFTQHMSTHPTEMSQMSLTNPLQTFDPFINQQQNRNPGESHSREQSNEHPQFYQLVPNESKVTEHSDQHGTSSQVYDPSHNQPQGGMEDYIPVLDLSYAKPIKRQSVTSHGSISRKREHWTKRRESFEPTTQDMEDEEHGGSFTAPQFSNPVHSPSPASSLNSILDSVSEDSEYEVLETAVKKRRMEDTRRVRFCEQVIVLPPSYLSESDEDNVDEEIENDLQEEASPRSSFPRWMVSLKPKSGKYKF</sequence>
<feature type="compositionally biased region" description="Acidic residues" evidence="1">
    <location>
        <begin position="593"/>
        <end position="609"/>
    </location>
</feature>
<proteinExistence type="predicted"/>
<feature type="compositionally biased region" description="Polar residues" evidence="1">
    <location>
        <begin position="454"/>
        <end position="469"/>
    </location>
</feature>
<dbReference type="EMBL" id="JACTAM010000014">
    <property type="protein sequence ID" value="KAI2657172.1"/>
    <property type="molecule type" value="Genomic_DNA"/>
</dbReference>
<evidence type="ECO:0000313" key="2">
    <source>
        <dbReference type="EMBL" id="KAI2657172.1"/>
    </source>
</evidence>
<feature type="compositionally biased region" description="Basic residues" evidence="1">
    <location>
        <begin position="498"/>
        <end position="507"/>
    </location>
</feature>
<dbReference type="Proteomes" id="UP000830375">
    <property type="component" value="Unassembled WGS sequence"/>
</dbReference>
<feature type="compositionally biased region" description="Polar residues" evidence="1">
    <location>
        <begin position="26"/>
        <end position="42"/>
    </location>
</feature>
<feature type="region of interest" description="Disordered" evidence="1">
    <location>
        <begin position="489"/>
        <end position="548"/>
    </location>
</feature>
<reference evidence="2 3" key="1">
    <citation type="submission" date="2022-01" db="EMBL/GenBank/DDBJ databases">
        <title>A high-quality chromosome-level genome assembly of rohu carp, Labeo rohita.</title>
        <authorList>
            <person name="Arick M.A. II"/>
            <person name="Hsu C.-Y."/>
            <person name="Magbanua Z."/>
            <person name="Pechanova O."/>
            <person name="Grover C."/>
            <person name="Miller E."/>
            <person name="Thrash A."/>
            <person name="Ezzel L."/>
            <person name="Alam S."/>
            <person name="Benzie J."/>
            <person name="Hamilton M."/>
            <person name="Karsi A."/>
            <person name="Lawrence M.L."/>
            <person name="Peterson D.G."/>
        </authorList>
    </citation>
    <scope>NUCLEOTIDE SEQUENCE [LARGE SCALE GENOMIC DNA]</scope>
    <source>
        <strain evidence="3">BAU-BD-2019</strain>
        <tissue evidence="2">Blood</tissue>
    </source>
</reference>
<comment type="caution">
    <text evidence="2">The sequence shown here is derived from an EMBL/GenBank/DDBJ whole genome shotgun (WGS) entry which is preliminary data.</text>
</comment>
<feature type="compositionally biased region" description="Basic and acidic residues" evidence="1">
    <location>
        <begin position="423"/>
        <end position="432"/>
    </location>
</feature>
<organism evidence="2 3">
    <name type="scientific">Labeo rohita</name>
    <name type="common">Indian major carp</name>
    <name type="synonym">Cyprinus rohita</name>
    <dbReference type="NCBI Taxonomy" id="84645"/>
    <lineage>
        <taxon>Eukaryota</taxon>
        <taxon>Metazoa</taxon>
        <taxon>Chordata</taxon>
        <taxon>Craniata</taxon>
        <taxon>Vertebrata</taxon>
        <taxon>Euteleostomi</taxon>
        <taxon>Actinopterygii</taxon>
        <taxon>Neopterygii</taxon>
        <taxon>Teleostei</taxon>
        <taxon>Ostariophysi</taxon>
        <taxon>Cypriniformes</taxon>
        <taxon>Cyprinidae</taxon>
        <taxon>Labeoninae</taxon>
        <taxon>Labeonini</taxon>
        <taxon>Labeo</taxon>
    </lineage>
</organism>
<feature type="region of interest" description="Disordered" evidence="1">
    <location>
        <begin position="370"/>
        <end position="400"/>
    </location>
</feature>
<feature type="region of interest" description="Disordered" evidence="1">
    <location>
        <begin position="26"/>
        <end position="50"/>
    </location>
</feature>
<feature type="compositionally biased region" description="Polar residues" evidence="1">
    <location>
        <begin position="529"/>
        <end position="548"/>
    </location>
</feature>
<gene>
    <name evidence="2" type="ORF">H4Q32_021267</name>
</gene>
<name>A0ABQ8M2P1_LABRO</name>
<protein>
    <submittedName>
        <fullName evidence="2">Xanthine dehydrogenase</fullName>
    </submittedName>
</protein>
<feature type="compositionally biased region" description="Polar residues" evidence="1">
    <location>
        <begin position="343"/>
        <end position="357"/>
    </location>
</feature>
<feature type="compositionally biased region" description="Polar residues" evidence="1">
    <location>
        <begin position="413"/>
        <end position="422"/>
    </location>
</feature>
<evidence type="ECO:0000256" key="1">
    <source>
        <dbReference type="SAM" id="MobiDB-lite"/>
    </source>
</evidence>
<accession>A0ABQ8M2P1</accession>
<feature type="region of interest" description="Disordered" evidence="1">
    <location>
        <begin position="343"/>
        <end position="362"/>
    </location>
</feature>